<name>A0A4R1KSA8_9FLAO</name>
<feature type="binding site" evidence="14">
    <location>
        <begin position="10"/>
        <end position="17"/>
    </location>
    <ligand>
        <name>ATP</name>
        <dbReference type="ChEBI" id="CHEBI:30616"/>
    </ligand>
</feature>
<dbReference type="Gene3D" id="3.90.320.10">
    <property type="match status" value="1"/>
</dbReference>
<comment type="catalytic activity">
    <reaction evidence="11">
        <text>Couples ATP hydrolysis with the unwinding of duplex DNA by translocating in the 3'-5' direction.</text>
        <dbReference type="EC" id="5.6.2.4"/>
    </reaction>
</comment>
<gene>
    <name evidence="17" type="ORF">DFQ05_1720</name>
</gene>
<dbReference type="InterPro" id="IPR027417">
    <property type="entry name" value="P-loop_NTPase"/>
</dbReference>
<evidence type="ECO:0000256" key="4">
    <source>
        <dbReference type="ARBA" id="ARBA00022801"/>
    </source>
</evidence>
<dbReference type="PROSITE" id="PS51217">
    <property type="entry name" value="UVRD_HELICASE_CTER"/>
    <property type="match status" value="1"/>
</dbReference>
<evidence type="ECO:0000256" key="10">
    <source>
        <dbReference type="ARBA" id="ARBA00023235"/>
    </source>
</evidence>
<feature type="domain" description="UvrD-like helicase C-terminal" evidence="16">
    <location>
        <begin position="477"/>
        <end position="730"/>
    </location>
</feature>
<dbReference type="SUPFAM" id="SSF52540">
    <property type="entry name" value="P-loop containing nucleoside triphosphate hydrolases"/>
    <property type="match status" value="1"/>
</dbReference>
<evidence type="ECO:0000313" key="17">
    <source>
        <dbReference type="EMBL" id="TCK67936.1"/>
    </source>
</evidence>
<keyword evidence="10" id="KW-0413">Isomerase</keyword>
<dbReference type="PANTHER" id="PTHR11070:SF67">
    <property type="entry name" value="DNA 3'-5' HELICASE"/>
    <property type="match status" value="1"/>
</dbReference>
<evidence type="ECO:0000256" key="3">
    <source>
        <dbReference type="ARBA" id="ARBA00022763"/>
    </source>
</evidence>
<keyword evidence="1" id="KW-0540">Nuclease</keyword>
<dbReference type="PROSITE" id="PS51198">
    <property type="entry name" value="UVRD_HELICASE_ATP_BIND"/>
    <property type="match status" value="1"/>
</dbReference>
<keyword evidence="4 14" id="KW-0378">Hydrolase</keyword>
<dbReference type="Pfam" id="PF12705">
    <property type="entry name" value="PDDEXK_1"/>
    <property type="match status" value="1"/>
</dbReference>
<evidence type="ECO:0000259" key="15">
    <source>
        <dbReference type="PROSITE" id="PS51198"/>
    </source>
</evidence>
<evidence type="ECO:0000256" key="12">
    <source>
        <dbReference type="ARBA" id="ARBA00034808"/>
    </source>
</evidence>
<comment type="caution">
    <text evidence="17">The sequence shown here is derived from an EMBL/GenBank/DDBJ whole genome shotgun (WGS) entry which is preliminary data.</text>
</comment>
<evidence type="ECO:0000256" key="5">
    <source>
        <dbReference type="ARBA" id="ARBA00022806"/>
    </source>
</evidence>
<dbReference type="InterPro" id="IPR038726">
    <property type="entry name" value="PDDEXK_AddAB-type"/>
</dbReference>
<dbReference type="GO" id="GO:0003677">
    <property type="term" value="F:DNA binding"/>
    <property type="evidence" value="ECO:0007669"/>
    <property type="project" value="UniProtKB-KW"/>
</dbReference>
<keyword evidence="3" id="KW-0227">DNA damage</keyword>
<dbReference type="RefSeq" id="WP_241974235.1">
    <property type="nucleotide sequence ID" value="NZ_SMGI01000002.1"/>
</dbReference>
<dbReference type="Proteomes" id="UP000295714">
    <property type="component" value="Unassembled WGS sequence"/>
</dbReference>
<dbReference type="AlphaFoldDB" id="A0A4R1KSA8"/>
<reference evidence="17 18" key="1">
    <citation type="journal article" date="2015" name="Stand. Genomic Sci.">
        <title>Genomic Encyclopedia of Bacterial and Archaeal Type Strains, Phase III: the genomes of soil and plant-associated and newly described type strains.</title>
        <authorList>
            <person name="Whitman W.B."/>
            <person name="Woyke T."/>
            <person name="Klenk H.P."/>
            <person name="Zhou Y."/>
            <person name="Lilburn T.G."/>
            <person name="Beck B.J."/>
            <person name="De Vos P."/>
            <person name="Vandamme P."/>
            <person name="Eisen J.A."/>
            <person name="Garrity G."/>
            <person name="Hugenholtz P."/>
            <person name="Kyrpides N.C."/>
        </authorList>
    </citation>
    <scope>NUCLEOTIDE SEQUENCE [LARGE SCALE GENOMIC DNA]</scope>
    <source>
        <strain evidence="17 18">CECT 8445</strain>
    </source>
</reference>
<dbReference type="Gene3D" id="1.10.3170.10">
    <property type="entry name" value="Recbcd, chain B, domain 2"/>
    <property type="match status" value="1"/>
</dbReference>
<dbReference type="GO" id="GO:0004527">
    <property type="term" value="F:exonuclease activity"/>
    <property type="evidence" value="ECO:0007669"/>
    <property type="project" value="UniProtKB-KW"/>
</dbReference>
<evidence type="ECO:0000256" key="2">
    <source>
        <dbReference type="ARBA" id="ARBA00022741"/>
    </source>
</evidence>
<dbReference type="GO" id="GO:0000725">
    <property type="term" value="P:recombinational repair"/>
    <property type="evidence" value="ECO:0007669"/>
    <property type="project" value="TreeGrafter"/>
</dbReference>
<evidence type="ECO:0000256" key="14">
    <source>
        <dbReference type="PROSITE-ProRule" id="PRU00560"/>
    </source>
</evidence>
<protein>
    <recommendedName>
        <fullName evidence="12">DNA 3'-5' helicase</fullName>
        <ecNumber evidence="12">5.6.2.4</ecNumber>
    </recommendedName>
</protein>
<evidence type="ECO:0000259" key="16">
    <source>
        <dbReference type="PROSITE" id="PS51217"/>
    </source>
</evidence>
<evidence type="ECO:0000256" key="8">
    <source>
        <dbReference type="ARBA" id="ARBA00023125"/>
    </source>
</evidence>
<dbReference type="EMBL" id="SMGI01000002">
    <property type="protein sequence ID" value="TCK67936.1"/>
    <property type="molecule type" value="Genomic_DNA"/>
</dbReference>
<evidence type="ECO:0000256" key="6">
    <source>
        <dbReference type="ARBA" id="ARBA00022839"/>
    </source>
</evidence>
<dbReference type="InterPro" id="IPR014016">
    <property type="entry name" value="UvrD-like_ATP-bd"/>
</dbReference>
<keyword evidence="7 14" id="KW-0067">ATP-binding</keyword>
<dbReference type="EC" id="5.6.2.4" evidence="12"/>
<comment type="catalytic activity">
    <reaction evidence="13">
        <text>ATP + H2O = ADP + phosphate + H(+)</text>
        <dbReference type="Rhea" id="RHEA:13065"/>
        <dbReference type="ChEBI" id="CHEBI:15377"/>
        <dbReference type="ChEBI" id="CHEBI:15378"/>
        <dbReference type="ChEBI" id="CHEBI:30616"/>
        <dbReference type="ChEBI" id="CHEBI:43474"/>
        <dbReference type="ChEBI" id="CHEBI:456216"/>
        <dbReference type="EC" id="5.6.2.4"/>
    </reaction>
</comment>
<dbReference type="InterPro" id="IPR014017">
    <property type="entry name" value="DNA_helicase_UvrD-like_C"/>
</dbReference>
<dbReference type="InterPro" id="IPR000212">
    <property type="entry name" value="DNA_helicase_UvrD/REP"/>
</dbReference>
<keyword evidence="6 17" id="KW-0269">Exonuclease</keyword>
<feature type="domain" description="UvrD-like helicase ATP-binding" evidence="15">
    <location>
        <begin position="1"/>
        <end position="465"/>
    </location>
</feature>
<dbReference type="Gene3D" id="3.40.50.300">
    <property type="entry name" value="P-loop containing nucleotide triphosphate hydrolases"/>
    <property type="match status" value="3"/>
</dbReference>
<dbReference type="Pfam" id="PF13361">
    <property type="entry name" value="UvrD_C"/>
    <property type="match status" value="2"/>
</dbReference>
<evidence type="ECO:0000256" key="9">
    <source>
        <dbReference type="ARBA" id="ARBA00023204"/>
    </source>
</evidence>
<evidence type="ECO:0000313" key="18">
    <source>
        <dbReference type="Proteomes" id="UP000295714"/>
    </source>
</evidence>
<dbReference type="Pfam" id="PF00580">
    <property type="entry name" value="UvrD-helicase"/>
    <property type="match status" value="1"/>
</dbReference>
<dbReference type="GO" id="GO:0043138">
    <property type="term" value="F:3'-5' DNA helicase activity"/>
    <property type="evidence" value="ECO:0007669"/>
    <property type="project" value="UniProtKB-EC"/>
</dbReference>
<evidence type="ECO:0000256" key="7">
    <source>
        <dbReference type="ARBA" id="ARBA00022840"/>
    </source>
</evidence>
<dbReference type="InterPro" id="IPR011604">
    <property type="entry name" value="PDDEXK-like_dom_sf"/>
</dbReference>
<keyword evidence="18" id="KW-1185">Reference proteome</keyword>
<accession>A0A4R1KSA8</accession>
<proteinExistence type="predicted"/>
<keyword evidence="5 14" id="KW-0347">Helicase</keyword>
<evidence type="ECO:0000256" key="13">
    <source>
        <dbReference type="ARBA" id="ARBA00048988"/>
    </source>
</evidence>
<evidence type="ECO:0000256" key="1">
    <source>
        <dbReference type="ARBA" id="ARBA00022722"/>
    </source>
</evidence>
<dbReference type="GO" id="GO:0005829">
    <property type="term" value="C:cytosol"/>
    <property type="evidence" value="ECO:0007669"/>
    <property type="project" value="TreeGrafter"/>
</dbReference>
<evidence type="ECO:0000256" key="11">
    <source>
        <dbReference type="ARBA" id="ARBA00034617"/>
    </source>
</evidence>
<keyword evidence="8" id="KW-0238">DNA-binding</keyword>
<keyword evidence="2 14" id="KW-0547">Nucleotide-binding</keyword>
<organism evidence="17 18">
    <name type="scientific">Winogradskyella wandonensis</name>
    <dbReference type="NCBI Taxonomy" id="1442586"/>
    <lineage>
        <taxon>Bacteria</taxon>
        <taxon>Pseudomonadati</taxon>
        <taxon>Bacteroidota</taxon>
        <taxon>Flavobacteriia</taxon>
        <taxon>Flavobacteriales</taxon>
        <taxon>Flavobacteriaceae</taxon>
        <taxon>Winogradskyella</taxon>
    </lineage>
</organism>
<dbReference type="GO" id="GO:0005524">
    <property type="term" value="F:ATP binding"/>
    <property type="evidence" value="ECO:0007669"/>
    <property type="project" value="UniProtKB-UniRule"/>
</dbReference>
<keyword evidence="9" id="KW-0234">DNA repair</keyword>
<dbReference type="PANTHER" id="PTHR11070">
    <property type="entry name" value="UVRD / RECB / PCRA DNA HELICASE FAMILY MEMBER"/>
    <property type="match status" value="1"/>
</dbReference>
<sequence length="1043" mass="120223">MNSTFEIYSASAGSGKTYTLAKSYIKLLIRSKNYEHFKNILAITFTNKSVGEMKSRIIDKLKAFSSEDYKKHPDSMFRDICSELLISAEELHQKSKIVLKKIIHNYGAFDISTIDAFTHRVIRTFAFDLKLPVNFEVELDQDYFLTKAVDNLIDRAGTDEKLTKLLVDFAIEKADDDKSWDISNDFRKISKLLLSENDSEYIALLKDKTLEDFRILKTQITKKVTVLEKRIKEKAETTLSLISEARLEFDDFNRKSLPNYFLSLSEKKYNLNLDSAWQTTLVEGGSLYPKRVSEDVAQIINSIQQDLADAFLQTKDWLIELKFNKAIYKNITPLSVINALQKELETLKETENKVLISDFNTIISKEIRNQPTPFIYERLGEKFKHYFIDEFQDTSKMQWENLMPLMDNALSSNNGSAMLVGDAKQSIYRWRGGDAQQFVNLYKGVGNPFQAEAKVKKLDTNYRSYKAIIDFNNSFFSFISDAFFTKEDFKMLYEDAHQKTLKKQDGYVNLSFLEFENAEERTEAYIQKTLEIINSCIELGYSLKDICVLVRKKKEGIAISKHLTSKSINIVSSETLLLNNSPKVRLINLLLTLLIKPENQKLKLDVLCALSEVFTIENKHAFFSTYLEFSTPELFENLSAFGLSLNHKRLIQLPLYEATEELIRGLNLCTSTSDAYIQFYLDTVLDYSNKEASDILGFLDYFDSKKENLGIATPSNLDAVSVMTIHKSKGLEFPIVIFPFADLDMYREIEPKEWFTLKPEDYNGFNHTLINYSKDFTDYGETGEVIYNNHQSQLELDSINLLYVSLTRAVEQLYVVSKKDINSKGEVNEKTYAGLFIKYLKAKGQWEDQKPNYAFGEKFRLTDRTVSDDLIEDVEFISTPKESHNLKVITKAGLLWETEQEQAINYGNLIHLVMSKIKTIDDVEEAIRLMISDGYIESSESTDLKQLVLSVVTHQQISAYFSKTYEILNEKDIITKEGQFLRPDRIAINENSAILIDYKTGAIDNTHQNQLETYADALEEMNYKIEKKLLVYVNEDIKIIEVK</sequence>